<gene>
    <name evidence="1" type="ORF">F2Q69_00008022</name>
</gene>
<organism evidence="1 2">
    <name type="scientific">Brassica cretica</name>
    <name type="common">Mustard</name>
    <dbReference type="NCBI Taxonomy" id="69181"/>
    <lineage>
        <taxon>Eukaryota</taxon>
        <taxon>Viridiplantae</taxon>
        <taxon>Streptophyta</taxon>
        <taxon>Embryophyta</taxon>
        <taxon>Tracheophyta</taxon>
        <taxon>Spermatophyta</taxon>
        <taxon>Magnoliopsida</taxon>
        <taxon>eudicotyledons</taxon>
        <taxon>Gunneridae</taxon>
        <taxon>Pentapetalae</taxon>
        <taxon>rosids</taxon>
        <taxon>malvids</taxon>
        <taxon>Brassicales</taxon>
        <taxon>Brassicaceae</taxon>
        <taxon>Brassiceae</taxon>
        <taxon>Brassica</taxon>
    </lineage>
</organism>
<name>A0A8S9NLY5_BRACR</name>
<evidence type="ECO:0000313" key="1">
    <source>
        <dbReference type="EMBL" id="KAF3506108.1"/>
    </source>
</evidence>
<proteinExistence type="predicted"/>
<reference evidence="1" key="1">
    <citation type="submission" date="2019-12" db="EMBL/GenBank/DDBJ databases">
        <title>Genome sequencing and annotation of Brassica cretica.</title>
        <authorList>
            <person name="Studholme D.J."/>
            <person name="Sarris P."/>
        </authorList>
    </citation>
    <scope>NUCLEOTIDE SEQUENCE</scope>
    <source>
        <strain evidence="1">PFS-109/04</strain>
        <tissue evidence="1">Leaf</tissue>
    </source>
</reference>
<comment type="caution">
    <text evidence="1">The sequence shown here is derived from an EMBL/GenBank/DDBJ whole genome shotgun (WGS) entry which is preliminary data.</text>
</comment>
<dbReference type="AlphaFoldDB" id="A0A8S9NLY5"/>
<sequence length="79" mass="8924">MYTMATEAIKRVISASVLDFAGTLVLEFSGNRIHGRRWLIGSRGGLCSWEYICVARVRWSGGAWMFMFWGGEVLRSFDG</sequence>
<accession>A0A8S9NLY5</accession>
<dbReference type="EMBL" id="QGKX02001521">
    <property type="protein sequence ID" value="KAF3506108.1"/>
    <property type="molecule type" value="Genomic_DNA"/>
</dbReference>
<evidence type="ECO:0000313" key="2">
    <source>
        <dbReference type="Proteomes" id="UP000712600"/>
    </source>
</evidence>
<dbReference type="Proteomes" id="UP000712600">
    <property type="component" value="Unassembled WGS sequence"/>
</dbReference>
<protein>
    <submittedName>
        <fullName evidence="1">Uncharacterized protein</fullName>
    </submittedName>
</protein>